<sequence>MSPSRKLEYALLQHEVQRLSSRTIAYKNLYYIFYGCVNSVQHVLCVYSCSYFERYILVLL</sequence>
<protein>
    <submittedName>
        <fullName evidence="1">Uncharacterized protein</fullName>
    </submittedName>
</protein>
<name>A0A7M4FHL4_CROPO</name>
<dbReference type="Ensembl" id="ENSCPRT00005028388.1">
    <property type="protein sequence ID" value="ENSCPRP00005024306.1"/>
    <property type="gene ID" value="ENSCPRG00005016900.1"/>
</dbReference>
<reference evidence="1" key="1">
    <citation type="submission" date="2025-08" db="UniProtKB">
        <authorList>
            <consortium name="Ensembl"/>
        </authorList>
    </citation>
    <scope>IDENTIFICATION</scope>
</reference>
<evidence type="ECO:0000313" key="2">
    <source>
        <dbReference type="Proteomes" id="UP000594220"/>
    </source>
</evidence>
<evidence type="ECO:0000313" key="1">
    <source>
        <dbReference type="Ensembl" id="ENSCPRP00005024306.1"/>
    </source>
</evidence>
<organism evidence="1 2">
    <name type="scientific">Crocodylus porosus</name>
    <name type="common">Saltwater crocodile</name>
    <name type="synonym">Estuarine crocodile</name>
    <dbReference type="NCBI Taxonomy" id="8502"/>
    <lineage>
        <taxon>Eukaryota</taxon>
        <taxon>Metazoa</taxon>
        <taxon>Chordata</taxon>
        <taxon>Craniata</taxon>
        <taxon>Vertebrata</taxon>
        <taxon>Euteleostomi</taxon>
        <taxon>Archelosauria</taxon>
        <taxon>Archosauria</taxon>
        <taxon>Crocodylia</taxon>
        <taxon>Longirostres</taxon>
        <taxon>Crocodylidae</taxon>
        <taxon>Crocodylus</taxon>
    </lineage>
</organism>
<keyword evidence="2" id="KW-1185">Reference proteome</keyword>
<dbReference type="Proteomes" id="UP000594220">
    <property type="component" value="Unplaced"/>
</dbReference>
<accession>A0A7M4FHL4</accession>
<proteinExistence type="predicted"/>
<reference evidence="1" key="2">
    <citation type="submission" date="2025-09" db="UniProtKB">
        <authorList>
            <consortium name="Ensembl"/>
        </authorList>
    </citation>
    <scope>IDENTIFICATION</scope>
</reference>
<dbReference type="AlphaFoldDB" id="A0A7M4FHL4"/>